<evidence type="ECO:0000256" key="2">
    <source>
        <dbReference type="ARBA" id="ARBA00022771"/>
    </source>
</evidence>
<keyword evidence="1" id="KW-0479">Metal-binding</keyword>
<keyword evidence="3" id="KW-0862">Zinc</keyword>
<dbReference type="OrthoDB" id="8062037at2759"/>
<accession>A0A0K9PGG0</accession>
<evidence type="ECO:0000313" key="8">
    <source>
        <dbReference type="Proteomes" id="UP000036987"/>
    </source>
</evidence>
<keyword evidence="8" id="KW-1185">Reference proteome</keyword>
<dbReference type="AlphaFoldDB" id="A0A0K9PGG0"/>
<keyword evidence="5" id="KW-0732">Signal</keyword>
<reference evidence="8" key="1">
    <citation type="journal article" date="2016" name="Nature">
        <title>The genome of the seagrass Zostera marina reveals angiosperm adaptation to the sea.</title>
        <authorList>
            <person name="Olsen J.L."/>
            <person name="Rouze P."/>
            <person name="Verhelst B."/>
            <person name="Lin Y.-C."/>
            <person name="Bayer T."/>
            <person name="Collen J."/>
            <person name="Dattolo E."/>
            <person name="De Paoli E."/>
            <person name="Dittami S."/>
            <person name="Maumus F."/>
            <person name="Michel G."/>
            <person name="Kersting A."/>
            <person name="Lauritano C."/>
            <person name="Lohaus R."/>
            <person name="Toepel M."/>
            <person name="Tonon T."/>
            <person name="Vanneste K."/>
            <person name="Amirebrahimi M."/>
            <person name="Brakel J."/>
            <person name="Bostroem C."/>
            <person name="Chovatia M."/>
            <person name="Grimwood J."/>
            <person name="Jenkins J.W."/>
            <person name="Jueterbock A."/>
            <person name="Mraz A."/>
            <person name="Stam W.T."/>
            <person name="Tice H."/>
            <person name="Bornberg-Bauer E."/>
            <person name="Green P.J."/>
            <person name="Pearson G.A."/>
            <person name="Procaccini G."/>
            <person name="Duarte C.M."/>
            <person name="Schmutz J."/>
            <person name="Reusch T.B.H."/>
            <person name="Van de Peer Y."/>
        </authorList>
    </citation>
    <scope>NUCLEOTIDE SEQUENCE [LARGE SCALE GENOMIC DNA]</scope>
    <source>
        <strain evidence="8">cv. Finnish</strain>
    </source>
</reference>
<feature type="domain" description="RING-type" evidence="6">
    <location>
        <begin position="74"/>
        <end position="116"/>
    </location>
</feature>
<keyword evidence="2 4" id="KW-0863">Zinc-finger</keyword>
<dbReference type="Proteomes" id="UP000036987">
    <property type="component" value="Unassembled WGS sequence"/>
</dbReference>
<dbReference type="GO" id="GO:0008270">
    <property type="term" value="F:zinc ion binding"/>
    <property type="evidence" value="ECO:0007669"/>
    <property type="project" value="UniProtKB-KW"/>
</dbReference>
<name>A0A0K9PGG0_ZOSMR</name>
<dbReference type="GO" id="GO:0061630">
    <property type="term" value="F:ubiquitin protein ligase activity"/>
    <property type="evidence" value="ECO:0000318"/>
    <property type="project" value="GO_Central"/>
</dbReference>
<dbReference type="Gene3D" id="3.30.40.10">
    <property type="entry name" value="Zinc/RING finger domain, C3HC4 (zinc finger)"/>
    <property type="match status" value="1"/>
</dbReference>
<dbReference type="InterPro" id="IPR001841">
    <property type="entry name" value="Znf_RING"/>
</dbReference>
<dbReference type="PROSITE" id="PS50089">
    <property type="entry name" value="ZF_RING_2"/>
    <property type="match status" value="1"/>
</dbReference>
<evidence type="ECO:0000256" key="5">
    <source>
        <dbReference type="SAM" id="SignalP"/>
    </source>
</evidence>
<sequence length="124" mass="13442">MIMLVLLLLALFLCFLGVMLGLHCIIQCICNLCWIVDSSNSTGLSSDEVNRIPVLVYSGGGGGGSKGGGLGKECCICLMEFGCGDILRVLPLCNHGFHVKCIDTWLFQHDTCPTCRFLICRPKT</sequence>
<dbReference type="SUPFAM" id="SSF57850">
    <property type="entry name" value="RING/U-box"/>
    <property type="match status" value="1"/>
</dbReference>
<dbReference type="OMA" id="PGTETEC"/>
<dbReference type="InterPro" id="IPR052788">
    <property type="entry name" value="RING-type_E3_ligase_ATL"/>
</dbReference>
<organism evidence="7 8">
    <name type="scientific">Zostera marina</name>
    <name type="common">Eelgrass</name>
    <dbReference type="NCBI Taxonomy" id="29655"/>
    <lineage>
        <taxon>Eukaryota</taxon>
        <taxon>Viridiplantae</taxon>
        <taxon>Streptophyta</taxon>
        <taxon>Embryophyta</taxon>
        <taxon>Tracheophyta</taxon>
        <taxon>Spermatophyta</taxon>
        <taxon>Magnoliopsida</taxon>
        <taxon>Liliopsida</taxon>
        <taxon>Zosteraceae</taxon>
        <taxon>Zostera</taxon>
    </lineage>
</organism>
<dbReference type="SMART" id="SM00184">
    <property type="entry name" value="RING"/>
    <property type="match status" value="1"/>
</dbReference>
<gene>
    <name evidence="7" type="ORF">ZOSMA_26G00810</name>
</gene>
<dbReference type="EMBL" id="LFYR01000915">
    <property type="protein sequence ID" value="KMZ67332.1"/>
    <property type="molecule type" value="Genomic_DNA"/>
</dbReference>
<dbReference type="PANTHER" id="PTHR45798">
    <property type="entry name" value="RING-H2 FINGER PROTEIN ATL61-RELATED-RELATED"/>
    <property type="match status" value="1"/>
</dbReference>
<evidence type="ECO:0000259" key="6">
    <source>
        <dbReference type="PROSITE" id="PS50089"/>
    </source>
</evidence>
<evidence type="ECO:0000256" key="3">
    <source>
        <dbReference type="ARBA" id="ARBA00022833"/>
    </source>
</evidence>
<dbReference type="Pfam" id="PF13639">
    <property type="entry name" value="zf-RING_2"/>
    <property type="match status" value="1"/>
</dbReference>
<comment type="caution">
    <text evidence="7">The sequence shown here is derived from an EMBL/GenBank/DDBJ whole genome shotgun (WGS) entry which is preliminary data.</text>
</comment>
<feature type="chain" id="PRO_5005527904" description="RING-type domain-containing protein" evidence="5">
    <location>
        <begin position="22"/>
        <end position="124"/>
    </location>
</feature>
<proteinExistence type="predicted"/>
<feature type="signal peptide" evidence="5">
    <location>
        <begin position="1"/>
        <end position="21"/>
    </location>
</feature>
<dbReference type="PANTHER" id="PTHR45798:SF88">
    <property type="entry name" value="RING-H2 FINGER PROTEIN ATL61-RELATED"/>
    <property type="match status" value="1"/>
</dbReference>
<dbReference type="InterPro" id="IPR013083">
    <property type="entry name" value="Znf_RING/FYVE/PHD"/>
</dbReference>
<protein>
    <recommendedName>
        <fullName evidence="6">RING-type domain-containing protein</fullName>
    </recommendedName>
</protein>
<evidence type="ECO:0000256" key="1">
    <source>
        <dbReference type="ARBA" id="ARBA00022723"/>
    </source>
</evidence>
<evidence type="ECO:0000256" key="4">
    <source>
        <dbReference type="PROSITE-ProRule" id="PRU00175"/>
    </source>
</evidence>
<dbReference type="STRING" id="29655.A0A0K9PGG0"/>
<evidence type="ECO:0000313" key="7">
    <source>
        <dbReference type="EMBL" id="KMZ67332.1"/>
    </source>
</evidence>